<dbReference type="InterPro" id="IPR036390">
    <property type="entry name" value="WH_DNA-bd_sf"/>
</dbReference>
<evidence type="ECO:0000256" key="3">
    <source>
        <dbReference type="ARBA" id="ARBA00023125"/>
    </source>
</evidence>
<evidence type="ECO:0000313" key="5">
    <source>
        <dbReference type="EMBL" id="HIX49471.1"/>
    </source>
</evidence>
<dbReference type="EMBL" id="DXFA01000177">
    <property type="protein sequence ID" value="HIX49471.1"/>
    <property type="molecule type" value="Genomic_DNA"/>
</dbReference>
<dbReference type="SUPFAM" id="SSF46785">
    <property type="entry name" value="Winged helix' DNA-binding domain"/>
    <property type="match status" value="1"/>
</dbReference>
<reference evidence="5" key="2">
    <citation type="submission" date="2021-04" db="EMBL/GenBank/DDBJ databases">
        <authorList>
            <person name="Gilroy R."/>
        </authorList>
    </citation>
    <scope>NUCLEOTIDE SEQUENCE</scope>
    <source>
        <strain evidence="5">ChiSjej5B23-15282</strain>
    </source>
</reference>
<name>A0A9D1VZ28_9FIRM</name>
<sequence length="129" mass="15097">MERLPQISEAEYEIMKIIWADSPISTNEVCEKAPRSHNWSNKTIHTLLSRLVAKHVISYEQRGRMYYYYPIISQKKYLSQENHYFLDRFYNGEAPTLLSSLLSGSEISDADLEKMYHMLDSKLNGGEKD</sequence>
<keyword evidence="4" id="KW-0804">Transcription</keyword>
<comment type="caution">
    <text evidence="5">The sequence shown here is derived from an EMBL/GenBank/DDBJ whole genome shotgun (WGS) entry which is preliminary data.</text>
</comment>
<dbReference type="GO" id="GO:0003677">
    <property type="term" value="F:DNA binding"/>
    <property type="evidence" value="ECO:0007669"/>
    <property type="project" value="UniProtKB-KW"/>
</dbReference>
<dbReference type="Gene3D" id="1.10.4040.10">
    <property type="entry name" value="Penicillinase repressor domain"/>
    <property type="match status" value="1"/>
</dbReference>
<gene>
    <name evidence="5" type="ORF">H9981_10775</name>
</gene>
<dbReference type="InterPro" id="IPR005650">
    <property type="entry name" value="BlaI_family"/>
</dbReference>
<dbReference type="AlphaFoldDB" id="A0A9D1VZ28"/>
<evidence type="ECO:0000256" key="2">
    <source>
        <dbReference type="ARBA" id="ARBA00023015"/>
    </source>
</evidence>
<organism evidence="5 6">
    <name type="scientific">Candidatus Mediterraneibacter caccavium</name>
    <dbReference type="NCBI Taxonomy" id="2838661"/>
    <lineage>
        <taxon>Bacteria</taxon>
        <taxon>Bacillati</taxon>
        <taxon>Bacillota</taxon>
        <taxon>Clostridia</taxon>
        <taxon>Lachnospirales</taxon>
        <taxon>Lachnospiraceae</taxon>
        <taxon>Mediterraneibacter</taxon>
    </lineage>
</organism>
<dbReference type="Pfam" id="PF03965">
    <property type="entry name" value="Penicillinase_R"/>
    <property type="match status" value="1"/>
</dbReference>
<evidence type="ECO:0000313" key="6">
    <source>
        <dbReference type="Proteomes" id="UP000824243"/>
    </source>
</evidence>
<proteinExistence type="inferred from homology"/>
<dbReference type="InterPro" id="IPR036388">
    <property type="entry name" value="WH-like_DNA-bd_sf"/>
</dbReference>
<protein>
    <submittedName>
        <fullName evidence="5">BlaI/MecI/CopY family transcriptional regulator</fullName>
    </submittedName>
</protein>
<reference evidence="5" key="1">
    <citation type="journal article" date="2021" name="PeerJ">
        <title>Extensive microbial diversity within the chicken gut microbiome revealed by metagenomics and culture.</title>
        <authorList>
            <person name="Gilroy R."/>
            <person name="Ravi A."/>
            <person name="Getino M."/>
            <person name="Pursley I."/>
            <person name="Horton D.L."/>
            <person name="Alikhan N.F."/>
            <person name="Baker D."/>
            <person name="Gharbi K."/>
            <person name="Hall N."/>
            <person name="Watson M."/>
            <person name="Adriaenssens E.M."/>
            <person name="Foster-Nyarko E."/>
            <person name="Jarju S."/>
            <person name="Secka A."/>
            <person name="Antonio M."/>
            <person name="Oren A."/>
            <person name="Chaudhuri R.R."/>
            <person name="La Ragione R."/>
            <person name="Hildebrand F."/>
            <person name="Pallen M.J."/>
        </authorList>
    </citation>
    <scope>NUCLEOTIDE SEQUENCE</scope>
    <source>
        <strain evidence="5">ChiSjej5B23-15282</strain>
    </source>
</reference>
<dbReference type="Gene3D" id="1.10.10.10">
    <property type="entry name" value="Winged helix-like DNA-binding domain superfamily/Winged helix DNA-binding domain"/>
    <property type="match status" value="1"/>
</dbReference>
<evidence type="ECO:0000256" key="4">
    <source>
        <dbReference type="ARBA" id="ARBA00023163"/>
    </source>
</evidence>
<comment type="similarity">
    <text evidence="1">Belongs to the BlaI transcriptional regulatory family.</text>
</comment>
<dbReference type="GO" id="GO:0045892">
    <property type="term" value="P:negative regulation of DNA-templated transcription"/>
    <property type="evidence" value="ECO:0007669"/>
    <property type="project" value="InterPro"/>
</dbReference>
<keyword evidence="3" id="KW-0238">DNA-binding</keyword>
<dbReference type="PIRSF" id="PIRSF019455">
    <property type="entry name" value="CopR_AtkY"/>
    <property type="match status" value="1"/>
</dbReference>
<accession>A0A9D1VZ28</accession>
<dbReference type="Proteomes" id="UP000824243">
    <property type="component" value="Unassembled WGS sequence"/>
</dbReference>
<keyword evidence="2" id="KW-0805">Transcription regulation</keyword>
<evidence type="ECO:0000256" key="1">
    <source>
        <dbReference type="ARBA" id="ARBA00011046"/>
    </source>
</evidence>